<dbReference type="Pfam" id="PF08843">
    <property type="entry name" value="AbiEii"/>
    <property type="match status" value="1"/>
</dbReference>
<gene>
    <name evidence="2" type="ORF">ATL51_0216</name>
</gene>
<dbReference type="Proteomes" id="UP000232453">
    <property type="component" value="Unassembled WGS sequence"/>
</dbReference>
<feature type="compositionally biased region" description="Low complexity" evidence="1">
    <location>
        <begin position="333"/>
        <end position="342"/>
    </location>
</feature>
<dbReference type="RefSeq" id="WP_100877312.1">
    <property type="nucleotide sequence ID" value="NZ_CP052772.1"/>
</dbReference>
<evidence type="ECO:0000313" key="3">
    <source>
        <dbReference type="Proteomes" id="UP000232453"/>
    </source>
</evidence>
<proteinExistence type="predicted"/>
<name>A0AA44ZSD3_PSEA5</name>
<reference evidence="2 3" key="1">
    <citation type="submission" date="2017-11" db="EMBL/GenBank/DDBJ databases">
        <title>Sequencing the genomes of 1000 actinobacteria strains.</title>
        <authorList>
            <person name="Klenk H.-P."/>
        </authorList>
    </citation>
    <scope>NUCLEOTIDE SEQUENCE [LARGE SCALE GENOMIC DNA]</scope>
    <source>
        <strain evidence="2 3">DSM 44104</strain>
    </source>
</reference>
<dbReference type="AlphaFoldDB" id="A0AA44ZSD3"/>
<dbReference type="InterPro" id="IPR014942">
    <property type="entry name" value="AbiEii"/>
</dbReference>
<feature type="compositionally biased region" description="Basic and acidic residues" evidence="1">
    <location>
        <begin position="343"/>
        <end position="352"/>
    </location>
</feature>
<accession>A0AA44ZSD3</accession>
<evidence type="ECO:0000256" key="1">
    <source>
        <dbReference type="SAM" id="MobiDB-lite"/>
    </source>
</evidence>
<evidence type="ECO:0000313" key="2">
    <source>
        <dbReference type="EMBL" id="PKB41254.1"/>
    </source>
</evidence>
<comment type="caution">
    <text evidence="2">The sequence shown here is derived from an EMBL/GenBank/DDBJ whole genome shotgun (WGS) entry which is preliminary data.</text>
</comment>
<feature type="region of interest" description="Disordered" evidence="1">
    <location>
        <begin position="317"/>
        <end position="383"/>
    </location>
</feature>
<sequence>MQQLIMTDLLAGLNQRSHEWHLLGSLALPVRPHPDDPWPETMRPSQTGPHPAYCMPRTAFDLDLFAHSLRHRDAHDYGREVLAAIHDIAPPISQPGRTSTVGLGGLLRYSANALTVHDSGQVMGTLNAQPVDDRYGPRRTVAVADPIVVEIDIKPPSKMVYVGPPDVSHRSVTALDLPGLMPVRPTLFPISNQIADKLVLLTGPPTSLRGNNTTAWHRYKDLIDLHYLISTCRVDGDLLRQAVATNWNWNRMDAERLPVPYRVYGQSPLATPDERQIPWEAEIDALRHQWPQLRAYPHFSAMVDTISHFTAELSASESSRWRPGQGWESDPTAAARGAQRALYAREDRERAARTQHTSTTPPPAAGPQQLGGPDRTRGRGLRP</sequence>
<protein>
    <recommendedName>
        <fullName evidence="4">Nucleotidyltransferase AbiEii toxin of type IV toxin-antitoxin system</fullName>
    </recommendedName>
</protein>
<evidence type="ECO:0008006" key="4">
    <source>
        <dbReference type="Google" id="ProtNLM"/>
    </source>
</evidence>
<organism evidence="2 3">
    <name type="scientific">Pseudonocardia alni</name>
    <name type="common">Amycolata alni</name>
    <dbReference type="NCBI Taxonomy" id="33907"/>
    <lineage>
        <taxon>Bacteria</taxon>
        <taxon>Bacillati</taxon>
        <taxon>Actinomycetota</taxon>
        <taxon>Actinomycetes</taxon>
        <taxon>Pseudonocardiales</taxon>
        <taxon>Pseudonocardiaceae</taxon>
        <taxon>Pseudonocardia</taxon>
    </lineage>
</organism>
<dbReference type="EMBL" id="PHUJ01000002">
    <property type="protein sequence ID" value="PKB41254.1"/>
    <property type="molecule type" value="Genomic_DNA"/>
</dbReference>